<proteinExistence type="predicted"/>
<dbReference type="InterPro" id="IPR029044">
    <property type="entry name" value="Nucleotide-diphossugar_trans"/>
</dbReference>
<protein>
    <submittedName>
        <fullName evidence="2">Nucleotidyltransferase</fullName>
    </submittedName>
</protein>
<dbReference type="SUPFAM" id="SSF53448">
    <property type="entry name" value="Nucleotide-diphospho-sugar transferases"/>
    <property type="match status" value="1"/>
</dbReference>
<feature type="domain" description="Nucleotidyl transferase" evidence="1">
    <location>
        <begin position="32"/>
        <end position="182"/>
    </location>
</feature>
<evidence type="ECO:0000313" key="2">
    <source>
        <dbReference type="EMBL" id="KAA3436294.1"/>
    </source>
</evidence>
<dbReference type="OrthoDB" id="9779926at2"/>
<dbReference type="EMBL" id="VKKY01000003">
    <property type="protein sequence ID" value="KAA3436294.1"/>
    <property type="molecule type" value="Genomic_DNA"/>
</dbReference>
<accession>A0A5B6TB99</accession>
<dbReference type="InterPro" id="IPR005835">
    <property type="entry name" value="NTP_transferase_dom"/>
</dbReference>
<dbReference type="Gene3D" id="3.90.550.10">
    <property type="entry name" value="Spore Coat Polysaccharide Biosynthesis Protein SpsA, Chain A"/>
    <property type="match status" value="1"/>
</dbReference>
<gene>
    <name evidence="2" type="ORF">FOA19_18010</name>
</gene>
<keyword evidence="2" id="KW-0808">Transferase</keyword>
<organism evidence="2 3">
    <name type="scientific">Rufibacter hautae</name>
    <dbReference type="NCBI Taxonomy" id="2595005"/>
    <lineage>
        <taxon>Bacteria</taxon>
        <taxon>Pseudomonadati</taxon>
        <taxon>Bacteroidota</taxon>
        <taxon>Cytophagia</taxon>
        <taxon>Cytophagales</taxon>
        <taxon>Hymenobacteraceae</taxon>
        <taxon>Rufibacter</taxon>
    </lineage>
</organism>
<reference evidence="2 3" key="1">
    <citation type="submission" date="2019-07" db="EMBL/GenBank/DDBJ databases">
        <title>Rufibacter sp. nov., isolated from lake sediment.</title>
        <authorList>
            <person name="Qu J.-H."/>
        </authorList>
    </citation>
    <scope>NUCLEOTIDE SEQUENCE [LARGE SCALE GENOMIC DNA]</scope>
    <source>
        <strain evidence="2 3">NBS58-1</strain>
    </source>
</reference>
<keyword evidence="3" id="KW-1185">Reference proteome</keyword>
<evidence type="ECO:0000259" key="1">
    <source>
        <dbReference type="Pfam" id="PF00483"/>
    </source>
</evidence>
<evidence type="ECO:0000313" key="3">
    <source>
        <dbReference type="Proteomes" id="UP000324133"/>
    </source>
</evidence>
<dbReference type="GO" id="GO:0016740">
    <property type="term" value="F:transferase activity"/>
    <property type="evidence" value="ECO:0007669"/>
    <property type="project" value="UniProtKB-KW"/>
</dbReference>
<name>A0A5B6TB99_9BACT</name>
<dbReference type="Proteomes" id="UP000324133">
    <property type="component" value="Unassembled WGS sequence"/>
</dbReference>
<comment type="caution">
    <text evidence="2">The sequence shown here is derived from an EMBL/GenBank/DDBJ whole genome shotgun (WGS) entry which is preliminary data.</text>
</comment>
<sequence length="309" mass="34144">MLELNDKPTLLVLAAGMATRYGSLKQLEAFGPNGETIIEYSIYDAIKAGFGKVVFIIRQSIEKEFRAAIEGKFNQTVEVDFVLQELDILPEGFTVPEGRVKPWGTAHAVWVASAKLTEPFAVINGDDFYGYESFRIIADFLKTGQKCGLVGYLLANTLSEHGAVSRGICEVDAGGNLVSITEQTHIERGQNGIVAVTPTQEHIPLAQDQMVSMNLMGFSPELLPYFEQYLKEFLQESAQNPKAEFFLPLVLDRLVKAGVTRVKLLPTPEKWFGVTYPADKPVAAEALKELVAAGVYPENLWAKKTETIR</sequence>
<dbReference type="RefSeq" id="WP_149092239.1">
    <property type="nucleotide sequence ID" value="NZ_VKKY01000003.1"/>
</dbReference>
<dbReference type="AlphaFoldDB" id="A0A5B6TB99"/>
<dbReference type="Pfam" id="PF00483">
    <property type="entry name" value="NTP_transferase"/>
    <property type="match status" value="1"/>
</dbReference>